<proteinExistence type="predicted"/>
<accession>A0ABU5GWY1</accession>
<keyword evidence="2" id="KW-1185">Reference proteome</keyword>
<dbReference type="EMBL" id="JAXIVS010000001">
    <property type="protein sequence ID" value="MDY7225382.1"/>
    <property type="molecule type" value="Genomic_DNA"/>
</dbReference>
<evidence type="ECO:0000313" key="2">
    <source>
        <dbReference type="Proteomes" id="UP001291309"/>
    </source>
</evidence>
<sequence>MSPRLVIFLSAALLASGCSVTSELGKECVLVKKPTQEELDQGILSVPVLESDVAPRQDFISFGSTSCVELICVRDADFPRNPDQNAVALGYCSQACIEGADATACEVTEPSAPEELRARMECRSLLLDQASLERLRAEDPAAYRATFGDNNSPYFCAGGLATLPEG</sequence>
<keyword evidence="1" id="KW-0449">Lipoprotein</keyword>
<dbReference type="PROSITE" id="PS51257">
    <property type="entry name" value="PROKAR_LIPOPROTEIN"/>
    <property type="match status" value="1"/>
</dbReference>
<comment type="caution">
    <text evidence="1">The sequence shown here is derived from an EMBL/GenBank/DDBJ whole genome shotgun (WGS) entry which is preliminary data.</text>
</comment>
<dbReference type="Proteomes" id="UP001291309">
    <property type="component" value="Unassembled WGS sequence"/>
</dbReference>
<dbReference type="RefSeq" id="WP_321544092.1">
    <property type="nucleotide sequence ID" value="NZ_JAXIVS010000001.1"/>
</dbReference>
<evidence type="ECO:0000313" key="1">
    <source>
        <dbReference type="EMBL" id="MDY7225382.1"/>
    </source>
</evidence>
<gene>
    <name evidence="1" type="primary">cglC</name>
    <name evidence="1" type="ORF">SYV04_03275</name>
</gene>
<protein>
    <submittedName>
        <fullName evidence="1">Adventurous gliding motility lipoprotein CglC</fullName>
    </submittedName>
</protein>
<reference evidence="1 2" key="1">
    <citation type="submission" date="2023-12" db="EMBL/GenBank/DDBJ databases">
        <title>the genome sequence of Hyalangium sp. s54d21.</title>
        <authorList>
            <person name="Zhang X."/>
        </authorList>
    </citation>
    <scope>NUCLEOTIDE SEQUENCE [LARGE SCALE GENOMIC DNA]</scope>
    <source>
        <strain evidence="2">s54d21</strain>
    </source>
</reference>
<name>A0ABU5GWY1_9BACT</name>
<organism evidence="1 2">
    <name type="scientific">Hyalangium rubrum</name>
    <dbReference type="NCBI Taxonomy" id="3103134"/>
    <lineage>
        <taxon>Bacteria</taxon>
        <taxon>Pseudomonadati</taxon>
        <taxon>Myxococcota</taxon>
        <taxon>Myxococcia</taxon>
        <taxon>Myxococcales</taxon>
        <taxon>Cystobacterineae</taxon>
        <taxon>Archangiaceae</taxon>
        <taxon>Hyalangium</taxon>
    </lineage>
</organism>
<dbReference type="NCBIfam" id="NF033754">
    <property type="entry name" value="gliding_CglC"/>
    <property type="match status" value="1"/>
</dbReference>